<keyword evidence="11 14" id="KW-0472">Membrane</keyword>
<protein>
    <recommendedName>
        <fullName evidence="3">histidine kinase</fullName>
        <ecNumber evidence="3">2.7.13.3</ecNumber>
    </recommendedName>
</protein>
<reference evidence="18" key="1">
    <citation type="journal article" date="2015" name="PeerJ">
        <title>First genomic representation of candidate bacterial phylum KSB3 points to enhanced environmental sensing as a trigger of wastewater bulking.</title>
        <authorList>
            <person name="Sekiguchi Y."/>
            <person name="Ohashi A."/>
            <person name="Parks D.H."/>
            <person name="Yamauchi T."/>
            <person name="Tyson G.W."/>
            <person name="Hugenholtz P."/>
        </authorList>
    </citation>
    <scope>NUCLEOTIDE SEQUENCE [LARGE SCALE GENOMIC DNA]</scope>
</reference>
<feature type="modified residue" description="4-aspartylphosphate" evidence="12">
    <location>
        <position position="595"/>
    </location>
</feature>
<dbReference type="eggNOG" id="COG2205">
    <property type="taxonomic scope" value="Bacteria"/>
</dbReference>
<keyword evidence="10 14" id="KW-1133">Transmembrane helix</keyword>
<evidence type="ECO:0000256" key="6">
    <source>
        <dbReference type="ARBA" id="ARBA00022692"/>
    </source>
</evidence>
<dbReference type="Gene3D" id="1.10.287.130">
    <property type="match status" value="1"/>
</dbReference>
<dbReference type="FunFam" id="1.10.287.130:FF:000004">
    <property type="entry name" value="Ethylene receptor 1"/>
    <property type="match status" value="1"/>
</dbReference>
<evidence type="ECO:0000313" key="18">
    <source>
        <dbReference type="EMBL" id="GAK60121.1"/>
    </source>
</evidence>
<dbReference type="Gene3D" id="3.40.50.2300">
    <property type="match status" value="1"/>
</dbReference>
<keyword evidence="4 12" id="KW-0597">Phosphoprotein</keyword>
<dbReference type="EC" id="2.7.13.3" evidence="3"/>
<dbReference type="PRINTS" id="PR00344">
    <property type="entry name" value="BCTRLSENSOR"/>
</dbReference>
<dbReference type="PROSITE" id="PS50109">
    <property type="entry name" value="HIS_KIN"/>
    <property type="match status" value="1"/>
</dbReference>
<keyword evidence="8 18" id="KW-0418">Kinase</keyword>
<dbReference type="PROSITE" id="PS50110">
    <property type="entry name" value="RESPONSE_REGULATORY"/>
    <property type="match status" value="1"/>
</dbReference>
<dbReference type="GO" id="GO:0005524">
    <property type="term" value="F:ATP binding"/>
    <property type="evidence" value="ECO:0007669"/>
    <property type="project" value="UniProtKB-KW"/>
</dbReference>
<keyword evidence="7" id="KW-0547">Nucleotide-binding</keyword>
<evidence type="ECO:0000256" key="12">
    <source>
        <dbReference type="PROSITE-ProRule" id="PRU00169"/>
    </source>
</evidence>
<evidence type="ECO:0000256" key="7">
    <source>
        <dbReference type="ARBA" id="ARBA00022741"/>
    </source>
</evidence>
<evidence type="ECO:0000256" key="1">
    <source>
        <dbReference type="ARBA" id="ARBA00000085"/>
    </source>
</evidence>
<feature type="coiled-coil region" evidence="13">
    <location>
        <begin position="240"/>
        <end position="281"/>
    </location>
</feature>
<evidence type="ECO:0000256" key="13">
    <source>
        <dbReference type="SAM" id="Coils"/>
    </source>
</evidence>
<dbReference type="SUPFAM" id="SSF47384">
    <property type="entry name" value="Homodimeric domain of signal transducing histidine kinase"/>
    <property type="match status" value="1"/>
</dbReference>
<evidence type="ECO:0000256" key="14">
    <source>
        <dbReference type="SAM" id="Phobius"/>
    </source>
</evidence>
<dbReference type="EMBL" id="DF820472">
    <property type="protein sequence ID" value="GAK60121.1"/>
    <property type="molecule type" value="Genomic_DNA"/>
</dbReference>
<gene>
    <name evidence="18" type="ORF">U27_00012</name>
</gene>
<dbReference type="GO" id="GO:0009927">
    <property type="term" value="F:histidine phosphotransfer kinase activity"/>
    <property type="evidence" value="ECO:0007669"/>
    <property type="project" value="TreeGrafter"/>
</dbReference>
<dbReference type="InterPro" id="IPR001789">
    <property type="entry name" value="Sig_transdc_resp-reg_receiver"/>
</dbReference>
<dbReference type="SMART" id="SM00388">
    <property type="entry name" value="HisKA"/>
    <property type="match status" value="1"/>
</dbReference>
<dbReference type="CDD" id="cd16922">
    <property type="entry name" value="HATPase_EvgS-ArcB-TorS-like"/>
    <property type="match status" value="1"/>
</dbReference>
<proteinExistence type="predicted"/>
<feature type="transmembrane region" description="Helical" evidence="14">
    <location>
        <begin position="169"/>
        <end position="195"/>
    </location>
</feature>
<comment type="catalytic activity">
    <reaction evidence="1">
        <text>ATP + protein L-histidine = ADP + protein N-phospho-L-histidine.</text>
        <dbReference type="EC" id="2.7.13.3"/>
    </reaction>
</comment>
<dbReference type="InterPro" id="IPR011006">
    <property type="entry name" value="CheY-like_superfamily"/>
</dbReference>
<dbReference type="InterPro" id="IPR036890">
    <property type="entry name" value="HATPase_C_sf"/>
</dbReference>
<dbReference type="GO" id="GO:0005886">
    <property type="term" value="C:plasma membrane"/>
    <property type="evidence" value="ECO:0007669"/>
    <property type="project" value="TreeGrafter"/>
</dbReference>
<dbReference type="PROSITE" id="PS50885">
    <property type="entry name" value="HAMP"/>
    <property type="match status" value="1"/>
</dbReference>
<dbReference type="GO" id="GO:0000155">
    <property type="term" value="F:phosphorelay sensor kinase activity"/>
    <property type="evidence" value="ECO:0007669"/>
    <property type="project" value="InterPro"/>
</dbReference>
<dbReference type="InterPro" id="IPR003594">
    <property type="entry name" value="HATPase_dom"/>
</dbReference>
<dbReference type="HOGENOM" id="CLU_000445_104_15_0"/>
<feature type="domain" description="Response regulatory" evidence="16">
    <location>
        <begin position="546"/>
        <end position="662"/>
    </location>
</feature>
<feature type="domain" description="HAMP" evidence="17">
    <location>
        <begin position="193"/>
        <end position="248"/>
    </location>
</feature>
<evidence type="ECO:0000256" key="2">
    <source>
        <dbReference type="ARBA" id="ARBA00004370"/>
    </source>
</evidence>
<keyword evidence="19" id="KW-1185">Reference proteome</keyword>
<keyword evidence="5" id="KW-0808">Transferase</keyword>
<evidence type="ECO:0000313" key="19">
    <source>
        <dbReference type="Proteomes" id="UP000030661"/>
    </source>
</evidence>
<dbReference type="Pfam" id="PF00072">
    <property type="entry name" value="Response_reg"/>
    <property type="match status" value="1"/>
</dbReference>
<dbReference type="SMART" id="SM00448">
    <property type="entry name" value="REC"/>
    <property type="match status" value="1"/>
</dbReference>
<evidence type="ECO:0000256" key="9">
    <source>
        <dbReference type="ARBA" id="ARBA00022840"/>
    </source>
</evidence>
<name>A0A081C6B6_VECG1</name>
<evidence type="ECO:0000259" key="15">
    <source>
        <dbReference type="PROSITE" id="PS50109"/>
    </source>
</evidence>
<dbReference type="InterPro" id="IPR036097">
    <property type="entry name" value="HisK_dim/P_sf"/>
</dbReference>
<dbReference type="STRING" id="1499967.U27_00012"/>
<feature type="transmembrane region" description="Helical" evidence="14">
    <location>
        <begin position="20"/>
        <end position="41"/>
    </location>
</feature>
<dbReference type="Pfam" id="PF02518">
    <property type="entry name" value="HATPase_c"/>
    <property type="match status" value="1"/>
</dbReference>
<dbReference type="PANTHER" id="PTHR43047:SF72">
    <property type="entry name" value="OSMOSENSING HISTIDINE PROTEIN KINASE SLN1"/>
    <property type="match status" value="1"/>
</dbReference>
<dbReference type="Pfam" id="PF00512">
    <property type="entry name" value="HisKA"/>
    <property type="match status" value="1"/>
</dbReference>
<evidence type="ECO:0000259" key="16">
    <source>
        <dbReference type="PROSITE" id="PS50110"/>
    </source>
</evidence>
<dbReference type="Gene3D" id="3.30.565.10">
    <property type="entry name" value="Histidine kinase-like ATPase, C-terminal domain"/>
    <property type="match status" value="1"/>
</dbReference>
<dbReference type="eggNOG" id="COG0745">
    <property type="taxonomic scope" value="Bacteria"/>
</dbReference>
<dbReference type="SUPFAM" id="SSF55874">
    <property type="entry name" value="ATPase domain of HSP90 chaperone/DNA topoisomerase II/histidine kinase"/>
    <property type="match status" value="1"/>
</dbReference>
<dbReference type="InterPro" id="IPR003660">
    <property type="entry name" value="HAMP_dom"/>
</dbReference>
<dbReference type="CDD" id="cd00082">
    <property type="entry name" value="HisKA"/>
    <property type="match status" value="1"/>
</dbReference>
<evidence type="ECO:0000256" key="5">
    <source>
        <dbReference type="ARBA" id="ARBA00022679"/>
    </source>
</evidence>
<dbReference type="SUPFAM" id="SSF52172">
    <property type="entry name" value="CheY-like"/>
    <property type="match status" value="1"/>
</dbReference>
<dbReference type="Proteomes" id="UP000030661">
    <property type="component" value="Unassembled WGS sequence"/>
</dbReference>
<organism evidence="18">
    <name type="scientific">Vecturithrix granuli</name>
    <dbReference type="NCBI Taxonomy" id="1499967"/>
    <lineage>
        <taxon>Bacteria</taxon>
        <taxon>Candidatus Moduliflexota</taxon>
        <taxon>Candidatus Vecturitrichia</taxon>
        <taxon>Candidatus Vecturitrichales</taxon>
        <taxon>Candidatus Vecturitrichaceae</taxon>
        <taxon>Candidatus Vecturithrix</taxon>
    </lineage>
</organism>
<accession>A0A081C6B6</accession>
<keyword evidence="13" id="KW-0175">Coiled coil</keyword>
<dbReference type="InterPro" id="IPR005467">
    <property type="entry name" value="His_kinase_dom"/>
</dbReference>
<evidence type="ECO:0000256" key="3">
    <source>
        <dbReference type="ARBA" id="ARBA00012438"/>
    </source>
</evidence>
<evidence type="ECO:0000256" key="10">
    <source>
        <dbReference type="ARBA" id="ARBA00022989"/>
    </source>
</evidence>
<dbReference type="SMART" id="SM00304">
    <property type="entry name" value="HAMP"/>
    <property type="match status" value="1"/>
</dbReference>
<dbReference type="AlphaFoldDB" id="A0A081C6B6"/>
<dbReference type="Gene3D" id="6.10.340.10">
    <property type="match status" value="1"/>
</dbReference>
<evidence type="ECO:0000256" key="11">
    <source>
        <dbReference type="ARBA" id="ARBA00023136"/>
    </source>
</evidence>
<comment type="subcellular location">
    <subcellularLocation>
        <location evidence="2">Membrane</location>
    </subcellularLocation>
</comment>
<dbReference type="InterPro" id="IPR004358">
    <property type="entry name" value="Sig_transdc_His_kin-like_C"/>
</dbReference>
<dbReference type="SMART" id="SM00387">
    <property type="entry name" value="HATPase_c"/>
    <property type="match status" value="1"/>
</dbReference>
<sequence length="760" mass="85198">MWTDLVPLKDSIATRLLKVVFSFYLILVVTVTVAHTAAEYVRAKNLVLQELEILRQTFQPPLERALWEMNNSQLQSTLTGIMRLPNVVGIEVVNPEGRYLGEMGEVLHLSHLASTNHTDQNQSDIFSSAGFFGKTFRLHYLWGDRSFLVGVVTIYSSSKIIINKLKFSVILLIVSATINIIGFWILFLLISRYLLSRPLAELTRATEQLQLDNLENVKIDVHTQGNNELKILGNAFTGMIQNLLQTRSELYKHKESLEIRVAERTAELSVAKEQAERANRAKSVFLANMSHELRTPLNVVLGFSQLMKNDPDVSPKQKESLDIITRNGEHLLNLINNVLDISKIESGRVELETSPVDLYQMLQEMKSLMCVRAHEKGLEFTLEQSLDIPRQIVTDGGKLRQVLLNLIGNAIKYTQQGSVTMKIESCQLQIEDWKKAAIPEQSSIVKLQFSIIDTGPGIRAEDRERIFLPFVQLENRPATEAGTGLGLAICKQYVELMGGTIEVTGESGKGSVFRVNLPVIVSSEAIPVKSRRGRVIRLADGQPRYRLLIAEDQPENRLLLRKLLEPLGFDLREAANGQEAMALCEQWHPDLIWMDIRMPVMDGLAAIRQITAGKAGAQTKIIAVTAHALEEERRAILVAGCDDFIRKPYNDAEIFDALTKHLDVRFIYEEETTSATGVTSLHVAALTGLPEELRNALEQALVRLDIGAVNRTIEQIRTQQPALAETLAAVARDLQFGRLLRLLRAAPNETSTKEETCQKQ</sequence>
<evidence type="ECO:0000259" key="17">
    <source>
        <dbReference type="PROSITE" id="PS50885"/>
    </source>
</evidence>
<evidence type="ECO:0000256" key="4">
    <source>
        <dbReference type="ARBA" id="ARBA00022553"/>
    </source>
</evidence>
<feature type="domain" description="Histidine kinase" evidence="15">
    <location>
        <begin position="288"/>
        <end position="521"/>
    </location>
</feature>
<dbReference type="InterPro" id="IPR003661">
    <property type="entry name" value="HisK_dim/P_dom"/>
</dbReference>
<keyword evidence="6 14" id="KW-0812">Transmembrane</keyword>
<evidence type="ECO:0000256" key="8">
    <source>
        <dbReference type="ARBA" id="ARBA00022777"/>
    </source>
</evidence>
<dbReference type="PANTHER" id="PTHR43047">
    <property type="entry name" value="TWO-COMPONENT HISTIDINE PROTEIN KINASE"/>
    <property type="match status" value="1"/>
</dbReference>
<dbReference type="CDD" id="cd17546">
    <property type="entry name" value="REC_hyHK_CKI1_RcsC-like"/>
    <property type="match status" value="1"/>
</dbReference>
<dbReference type="FunFam" id="3.30.565.10:FF:000010">
    <property type="entry name" value="Sensor histidine kinase RcsC"/>
    <property type="match status" value="1"/>
</dbReference>
<keyword evidence="9" id="KW-0067">ATP-binding</keyword>